<gene>
    <name evidence="1" type="ORF">VIS_S3CHB70036</name>
</gene>
<accession>H6RGB4</accession>
<evidence type="ECO:0000313" key="1">
    <source>
        <dbReference type="EMBL" id="CCG00075.1"/>
    </source>
</evidence>
<dbReference type="AntiFam" id="ANF00010">
    <property type="entry name" value="tRNA translation"/>
</dbReference>
<proteinExistence type="predicted"/>
<dbReference type="EMBL" id="FO117597">
    <property type="protein sequence ID" value="CCG00075.1"/>
    <property type="molecule type" value="Genomic_DNA"/>
</dbReference>
<reference evidence="1" key="2">
    <citation type="submission" date="2012-02" db="EMBL/GenBank/DDBJ databases">
        <authorList>
            <person name="Genoscope - CEA"/>
        </authorList>
    </citation>
    <scope>NUCLEOTIDE SEQUENCE</scope>
</reference>
<dbReference type="AlphaFoldDB" id="H6RGB4"/>
<name>H6RGB4_9BACT</name>
<organism evidence="1">
    <name type="scientific">uncultured Flavobacteriia bacterium</name>
    <dbReference type="NCBI Taxonomy" id="212695"/>
    <lineage>
        <taxon>Bacteria</taxon>
        <taxon>Pseudomonadati</taxon>
        <taxon>Bacteroidota</taxon>
        <taxon>Flavobacteriia</taxon>
        <taxon>environmental samples</taxon>
    </lineage>
</organism>
<sequence length="59" mass="6558">MKLNFTFAFLLKAGALAQLVEQRTENPCVPGSIPGGTTKKPQVKTWGFLLLVISYEKIY</sequence>
<protein>
    <submittedName>
        <fullName evidence="1">Uncharacterized protein</fullName>
    </submittedName>
</protein>
<reference evidence="1" key="1">
    <citation type="journal article" date="2012" name="Environ. Microbiol.">
        <title>Genomic content of uncultured Bacteroidetes from contrasting oceanic provinces in the North Atlantic Ocean.</title>
        <authorList>
            <person name="Gomez-Pereira P.R."/>
            <person name="Schuler M."/>
            <person name="Fuchs B.M."/>
            <person name="Bennke C."/>
            <person name="Teeling H."/>
            <person name="Waldmann J."/>
            <person name="Richter M."/>
            <person name="Barbe V."/>
            <person name="Bataille E."/>
            <person name="Glockner F.O."/>
            <person name="Amann R."/>
        </authorList>
    </citation>
    <scope>NUCLEOTIDE SEQUENCE</scope>
</reference>